<comment type="caution">
    <text evidence="1">The sequence shown here is derived from an EMBL/GenBank/DDBJ whole genome shotgun (WGS) entry which is preliminary data.</text>
</comment>
<dbReference type="NCBIfam" id="TIGR03511">
    <property type="entry name" value="GldH_lipo"/>
    <property type="match status" value="1"/>
</dbReference>
<name>A0A9X2T0W7_9BACT</name>
<proteinExistence type="predicted"/>
<gene>
    <name evidence="1" type="ORF">NU887_09460</name>
</gene>
<dbReference type="PROSITE" id="PS51257">
    <property type="entry name" value="PROKAR_LIPOPROTEIN"/>
    <property type="match status" value="1"/>
</dbReference>
<sequence length="149" mass="17131">MNQRFVGIIIALVSLITSCNGDRIYEEYQGLKTGNWDVADTVSFEVNQLSIPNRTLIGIKYNKDYEFRNLYLRYILKDSLDQTVESKLLDIPLFDSKNGKPLGEGYGSTFTKYDTLPIENQYYSIHLLQYMRVEKLSGIETVGVKVVKK</sequence>
<reference evidence="1" key="1">
    <citation type="submission" date="2022-08" db="EMBL/GenBank/DDBJ databases">
        <authorList>
            <person name="Zhang D."/>
        </authorList>
    </citation>
    <scope>NUCLEOTIDE SEQUENCE</scope>
    <source>
        <strain evidence="1">XJ19-11</strain>
    </source>
</reference>
<keyword evidence="1" id="KW-0449">Lipoprotein</keyword>
<evidence type="ECO:0000313" key="1">
    <source>
        <dbReference type="EMBL" id="MCR9015261.1"/>
    </source>
</evidence>
<dbReference type="EMBL" id="JANSUY010000005">
    <property type="protein sequence ID" value="MCR9015261.1"/>
    <property type="molecule type" value="Genomic_DNA"/>
</dbReference>
<organism evidence="1 2">
    <name type="scientific">Aquiflexum gelatinilyticum</name>
    <dbReference type="NCBI Taxonomy" id="2961943"/>
    <lineage>
        <taxon>Bacteria</taxon>
        <taxon>Pseudomonadati</taxon>
        <taxon>Bacteroidota</taxon>
        <taxon>Cytophagia</taxon>
        <taxon>Cytophagales</taxon>
        <taxon>Cyclobacteriaceae</taxon>
        <taxon>Aquiflexum</taxon>
    </lineage>
</organism>
<dbReference type="Pfam" id="PF14109">
    <property type="entry name" value="GldH_lipo"/>
    <property type="match status" value="1"/>
</dbReference>
<protein>
    <submittedName>
        <fullName evidence="1">Gliding motility lipoprotein GldH</fullName>
    </submittedName>
</protein>
<accession>A0A9X2T0W7</accession>
<dbReference type="AlphaFoldDB" id="A0A9X2T0W7"/>
<dbReference type="Proteomes" id="UP001142175">
    <property type="component" value="Unassembled WGS sequence"/>
</dbReference>
<evidence type="ECO:0000313" key="2">
    <source>
        <dbReference type="Proteomes" id="UP001142175"/>
    </source>
</evidence>
<keyword evidence="2" id="KW-1185">Reference proteome</keyword>
<dbReference type="RefSeq" id="WP_258423120.1">
    <property type="nucleotide sequence ID" value="NZ_JANSUY010000005.1"/>
</dbReference>
<dbReference type="InterPro" id="IPR020018">
    <property type="entry name" value="Motility-assoc_lipoprot_GldH"/>
</dbReference>